<organism evidence="2 3">
    <name type="scientific">Hibiscus trionum</name>
    <name type="common">Flower of an hour</name>
    <dbReference type="NCBI Taxonomy" id="183268"/>
    <lineage>
        <taxon>Eukaryota</taxon>
        <taxon>Viridiplantae</taxon>
        <taxon>Streptophyta</taxon>
        <taxon>Embryophyta</taxon>
        <taxon>Tracheophyta</taxon>
        <taxon>Spermatophyta</taxon>
        <taxon>Magnoliopsida</taxon>
        <taxon>eudicotyledons</taxon>
        <taxon>Gunneridae</taxon>
        <taxon>Pentapetalae</taxon>
        <taxon>rosids</taxon>
        <taxon>malvids</taxon>
        <taxon>Malvales</taxon>
        <taxon>Malvaceae</taxon>
        <taxon>Malvoideae</taxon>
        <taxon>Hibiscus</taxon>
    </lineage>
</organism>
<reference evidence="2" key="1">
    <citation type="submission" date="2023-05" db="EMBL/GenBank/DDBJ databases">
        <title>Genome and transcriptome analyses reveal genes involved in the formation of fine ridges on petal epidermal cells in Hibiscus trionum.</title>
        <authorList>
            <person name="Koshimizu S."/>
            <person name="Masuda S."/>
            <person name="Ishii T."/>
            <person name="Shirasu K."/>
            <person name="Hoshino A."/>
            <person name="Arita M."/>
        </authorList>
    </citation>
    <scope>NUCLEOTIDE SEQUENCE</scope>
    <source>
        <strain evidence="2">Hamamatsu line</strain>
    </source>
</reference>
<dbReference type="Pfam" id="PF00078">
    <property type="entry name" value="RVT_1"/>
    <property type="match status" value="1"/>
</dbReference>
<proteinExistence type="predicted"/>
<dbReference type="PANTHER" id="PTHR46890">
    <property type="entry name" value="NON-LTR RETROLELEMENT REVERSE TRANSCRIPTASE-LIKE PROTEIN-RELATED"/>
    <property type="match status" value="1"/>
</dbReference>
<accession>A0A9W7I8Q2</accession>
<dbReference type="EMBL" id="BSYR01000024">
    <property type="protein sequence ID" value="GMI90008.1"/>
    <property type="molecule type" value="Genomic_DNA"/>
</dbReference>
<sequence>MGPLKAAGEDWLGAIFYQRFWHILGEEVAHYCISVLSGEVSMTEINRTHIVLIPKIPSPTQMSHFRPISLCNVLYKIVSKVIANRLQSLLSSCIDEAHSAFVPGRLISDNIMIAYEVLHCFQRKRLGRSGHFALKLDMSKAYDRVE</sequence>
<evidence type="ECO:0000313" key="2">
    <source>
        <dbReference type="EMBL" id="GMI90008.1"/>
    </source>
</evidence>
<dbReference type="PROSITE" id="PS50878">
    <property type="entry name" value="RT_POL"/>
    <property type="match status" value="1"/>
</dbReference>
<dbReference type="InterPro" id="IPR043502">
    <property type="entry name" value="DNA/RNA_pol_sf"/>
</dbReference>
<dbReference type="InterPro" id="IPR052343">
    <property type="entry name" value="Retrotransposon-Effector_Assoc"/>
</dbReference>
<evidence type="ECO:0000313" key="3">
    <source>
        <dbReference type="Proteomes" id="UP001165190"/>
    </source>
</evidence>
<evidence type="ECO:0000259" key="1">
    <source>
        <dbReference type="PROSITE" id="PS50878"/>
    </source>
</evidence>
<name>A0A9W7I8Q2_HIBTR</name>
<dbReference type="SUPFAM" id="SSF56672">
    <property type="entry name" value="DNA/RNA polymerases"/>
    <property type="match status" value="1"/>
</dbReference>
<dbReference type="OrthoDB" id="997823at2759"/>
<protein>
    <recommendedName>
        <fullName evidence="1">Reverse transcriptase domain-containing protein</fullName>
    </recommendedName>
</protein>
<dbReference type="AlphaFoldDB" id="A0A9W7I8Q2"/>
<comment type="caution">
    <text evidence="2">The sequence shown here is derived from an EMBL/GenBank/DDBJ whole genome shotgun (WGS) entry which is preliminary data.</text>
</comment>
<gene>
    <name evidence="2" type="ORF">HRI_002670100</name>
</gene>
<dbReference type="Proteomes" id="UP001165190">
    <property type="component" value="Unassembled WGS sequence"/>
</dbReference>
<dbReference type="PANTHER" id="PTHR46890:SF48">
    <property type="entry name" value="RNA-DIRECTED DNA POLYMERASE"/>
    <property type="match status" value="1"/>
</dbReference>
<dbReference type="CDD" id="cd01650">
    <property type="entry name" value="RT_nLTR_like"/>
    <property type="match status" value="1"/>
</dbReference>
<keyword evidence="3" id="KW-1185">Reference proteome</keyword>
<feature type="domain" description="Reverse transcriptase" evidence="1">
    <location>
        <begin position="34"/>
        <end position="146"/>
    </location>
</feature>
<dbReference type="InterPro" id="IPR000477">
    <property type="entry name" value="RT_dom"/>
</dbReference>